<dbReference type="Pfam" id="PF09094">
    <property type="entry name" value="AmyA-A_glucT_m"/>
    <property type="match status" value="1"/>
</dbReference>
<evidence type="ECO:0000259" key="4">
    <source>
        <dbReference type="Pfam" id="PF09094"/>
    </source>
</evidence>
<sequence length="699" mass="80835">MKALPFVFGIHNHQPLGNFDHVVSRLTETCYLPFLKGIKGARHFRLAIHVSGILLKWWEEKAPQVIETLGELAAEGQVEFVCGGFFEPVLAAISRDDRKEQILRHKDYIRRRFGQTPTGLWLTERVWESQIIEDLADLGIEYVVVDDRHFIVSGFSKDQLFGYYLTESEGKRLAIFPIDETLRYAIPFWPVKNLENYLRDIRFRGGRMFIYFDDGEKFGAWPGTAEWVYQKGWLKNFLEASARWVDEDLVHFLTYQEALKKIPPQGICYLPTASYMEMEEWTLPTSRIYELEELFKRLGDDKERFKGLIRGGHWKNFLVKYPESNHLHKRMLMVSQLTRQPGHWEEGARLSLLAAQCNDAYWHGIFGGLYLPHLRQAVWASLAEAEGTVRRQERAFKIEVSDINFDGQPEVFVHSKEAALVFLPHYGGQLREWTIFSARTNYINTLTRREEAYHRALKEKLLHGTPSPEGAAEGVFSIHHLPRDLEPDLLASLAYDWYERNSFIDHFFDPFRDLEAFRRCDFGEWGDFANQPFGFRREKNELIFSREGGLYPPGLPRHPLKLTKRFRLSQGGREIEVHYHLENLSKERISCRFGVEFNLFPAALAYGQGRLLAGGQQHPLNEAWAAEGVGEVLFEDQAVGARLRLVFPSASLWFFPVETVSQSESGYEKTIQALALMPHFLLELDSGEGLELVIKAAVR</sequence>
<dbReference type="RefSeq" id="WP_166032198.1">
    <property type="nucleotide sequence ID" value="NZ_CP048877.1"/>
</dbReference>
<dbReference type="CDD" id="cd10793">
    <property type="entry name" value="GH57N_TLGT_like"/>
    <property type="match status" value="1"/>
</dbReference>
<name>A0A6G7PWT7_9BACT</name>
<dbReference type="InterPro" id="IPR011330">
    <property type="entry name" value="Glyco_hydro/deAcase_b/a-brl"/>
</dbReference>
<dbReference type="InterPro" id="IPR015179">
    <property type="entry name" value="A-amylase/a-glucTrfase_C"/>
</dbReference>
<dbReference type="GO" id="GO:0005975">
    <property type="term" value="P:carbohydrate metabolic process"/>
    <property type="evidence" value="ECO:0007669"/>
    <property type="project" value="InterPro"/>
</dbReference>
<dbReference type="AlphaFoldDB" id="A0A6G7PWT7"/>
<protein>
    <submittedName>
        <fullName evidence="6">DUF1926 domain-containing protein</fullName>
    </submittedName>
</protein>
<accession>A0A6G7PWT7</accession>
<dbReference type="InterPro" id="IPR014718">
    <property type="entry name" value="GH-type_carb-bd"/>
</dbReference>
<dbReference type="Pfam" id="PF09095">
    <property type="entry name" value="AmyA-gluTrfs_C"/>
    <property type="match status" value="1"/>
</dbReference>
<evidence type="ECO:0000256" key="2">
    <source>
        <dbReference type="ARBA" id="ARBA00023277"/>
    </source>
</evidence>
<dbReference type="GO" id="GO:0030246">
    <property type="term" value="F:carbohydrate binding"/>
    <property type="evidence" value="ECO:0007669"/>
    <property type="project" value="InterPro"/>
</dbReference>
<feature type="domain" description="Glycoside hydrolase family 57 N-terminal" evidence="3">
    <location>
        <begin position="7"/>
        <end position="271"/>
    </location>
</feature>
<comment type="similarity">
    <text evidence="1">Belongs to the glycosyl hydrolase 57 family.</text>
</comment>
<dbReference type="InterPro" id="IPR004300">
    <property type="entry name" value="Glyco_hydro_57_N"/>
</dbReference>
<dbReference type="Gene3D" id="3.20.110.20">
    <property type="match status" value="1"/>
</dbReference>
<dbReference type="SUPFAM" id="SSF74650">
    <property type="entry name" value="Galactose mutarotase-like"/>
    <property type="match status" value="1"/>
</dbReference>
<reference evidence="6 7" key="1">
    <citation type="submission" date="2020-02" db="EMBL/GenBank/DDBJ databases">
        <title>Genome analysis of Thermosulfuriphilus ammonigenes ST65T, an anaerobic thermophilic chemolithoautotrophic bacterium isolated from a deep-sea hydrothermal vent.</title>
        <authorList>
            <person name="Slobodkina G."/>
            <person name="Allioux M."/>
            <person name="Merkel A."/>
            <person name="Alain K."/>
            <person name="Jebbar M."/>
            <person name="Slobodkin A."/>
        </authorList>
    </citation>
    <scope>NUCLEOTIDE SEQUENCE [LARGE SCALE GENOMIC DNA]</scope>
    <source>
        <strain evidence="6 7">ST65</strain>
    </source>
</reference>
<dbReference type="SUPFAM" id="SSF88713">
    <property type="entry name" value="Glycoside hydrolase/deacetylase"/>
    <property type="match status" value="1"/>
</dbReference>
<feature type="domain" description="Alpha-amylase/4-alpha-glucanotransferase C-terminal" evidence="5">
    <location>
        <begin position="402"/>
        <end position="688"/>
    </location>
</feature>
<dbReference type="SUPFAM" id="SSF88688">
    <property type="entry name" value="Families 57/38 glycoside transferase middle domain"/>
    <property type="match status" value="1"/>
</dbReference>
<organism evidence="6 7">
    <name type="scientific">Thermosulfuriphilus ammonigenes</name>
    <dbReference type="NCBI Taxonomy" id="1936021"/>
    <lineage>
        <taxon>Bacteria</taxon>
        <taxon>Pseudomonadati</taxon>
        <taxon>Thermodesulfobacteriota</taxon>
        <taxon>Thermodesulfobacteria</taxon>
        <taxon>Thermodesulfobacteriales</taxon>
        <taxon>Thermodesulfobacteriaceae</taxon>
        <taxon>Thermosulfuriphilus</taxon>
    </lineage>
</organism>
<dbReference type="GO" id="GO:0003824">
    <property type="term" value="F:catalytic activity"/>
    <property type="evidence" value="ECO:0007669"/>
    <property type="project" value="InterPro"/>
</dbReference>
<keyword evidence="7" id="KW-1185">Reference proteome</keyword>
<dbReference type="InterPro" id="IPR015178">
    <property type="entry name" value="A-amylase/a-glucTrfase_central"/>
</dbReference>
<evidence type="ECO:0000256" key="1">
    <source>
        <dbReference type="ARBA" id="ARBA00006821"/>
    </source>
</evidence>
<dbReference type="Pfam" id="PF03065">
    <property type="entry name" value="Glyco_hydro_57"/>
    <property type="match status" value="1"/>
</dbReference>
<dbReference type="InterPro" id="IPR052046">
    <property type="entry name" value="GH57_Enzymes"/>
</dbReference>
<dbReference type="EMBL" id="CP048877">
    <property type="protein sequence ID" value="QIJ71981.1"/>
    <property type="molecule type" value="Genomic_DNA"/>
</dbReference>
<dbReference type="KEGG" id="tav:G4V39_06750"/>
<dbReference type="InterPro" id="IPR011013">
    <property type="entry name" value="Gal_mutarotase_sf_dom"/>
</dbReference>
<evidence type="ECO:0000313" key="6">
    <source>
        <dbReference type="EMBL" id="QIJ71981.1"/>
    </source>
</evidence>
<dbReference type="PANTHER" id="PTHR36306">
    <property type="entry name" value="ALPHA-AMYLASE-RELATED-RELATED"/>
    <property type="match status" value="1"/>
</dbReference>
<dbReference type="Gene3D" id="2.70.98.10">
    <property type="match status" value="1"/>
</dbReference>
<evidence type="ECO:0000259" key="3">
    <source>
        <dbReference type="Pfam" id="PF03065"/>
    </source>
</evidence>
<gene>
    <name evidence="6" type="ORF">G4V39_06750</name>
</gene>
<proteinExistence type="inferred from homology"/>
<dbReference type="InterPro" id="IPR028995">
    <property type="entry name" value="Glyco_hydro_57/38_cen_sf"/>
</dbReference>
<dbReference type="PANTHER" id="PTHR36306:SF1">
    <property type="entry name" value="ALPHA-AMYLASE-RELATED"/>
    <property type="match status" value="1"/>
</dbReference>
<evidence type="ECO:0000259" key="5">
    <source>
        <dbReference type="Pfam" id="PF09095"/>
    </source>
</evidence>
<feature type="domain" description="Alpha-amylase/4-alpha-glucanotransferase central" evidence="4">
    <location>
        <begin position="312"/>
        <end position="386"/>
    </location>
</feature>
<dbReference type="Proteomes" id="UP000502179">
    <property type="component" value="Chromosome"/>
</dbReference>
<evidence type="ECO:0000313" key="7">
    <source>
        <dbReference type="Proteomes" id="UP000502179"/>
    </source>
</evidence>
<keyword evidence="2" id="KW-0119">Carbohydrate metabolism</keyword>